<dbReference type="GO" id="GO:0005811">
    <property type="term" value="C:lipid droplet"/>
    <property type="evidence" value="ECO:0007669"/>
    <property type="project" value="InterPro"/>
</dbReference>
<dbReference type="SUPFAM" id="SSF48239">
    <property type="entry name" value="Terpenoid cyclases/Protein prenyltransferases"/>
    <property type="match status" value="2"/>
</dbReference>
<dbReference type="Gene3D" id="1.50.10.20">
    <property type="match status" value="2"/>
</dbReference>
<dbReference type="Pfam" id="PF13249">
    <property type="entry name" value="SQHop_cyclase_N"/>
    <property type="match status" value="1"/>
</dbReference>
<dbReference type="Proteomes" id="UP000191672">
    <property type="component" value="Unassembled WGS sequence"/>
</dbReference>
<evidence type="ECO:0000256" key="5">
    <source>
        <dbReference type="ARBA" id="ARBA00022955"/>
    </source>
</evidence>
<keyword evidence="5" id="KW-0752">Steroid biosynthesis</keyword>
<evidence type="ECO:0000256" key="8">
    <source>
        <dbReference type="ARBA" id="ARBA00023235"/>
    </source>
</evidence>
<dbReference type="PROSITE" id="PS51048">
    <property type="entry name" value="SGS"/>
    <property type="match status" value="1"/>
</dbReference>
<dbReference type="GO" id="GO:0000250">
    <property type="term" value="F:lanosterol synthase activity"/>
    <property type="evidence" value="ECO:0007669"/>
    <property type="project" value="TreeGrafter"/>
</dbReference>
<evidence type="ECO:0000256" key="1">
    <source>
        <dbReference type="ARBA" id="ARBA00008509"/>
    </source>
</evidence>
<comment type="caution">
    <text evidence="13">The sequence shown here is derived from an EMBL/GenBank/DDBJ whole genome shotgun (WGS) entry which is preliminary data.</text>
</comment>
<evidence type="ECO:0008006" key="15">
    <source>
        <dbReference type="Google" id="ProtNLM"/>
    </source>
</evidence>
<dbReference type="Gene3D" id="1.25.40.10">
    <property type="entry name" value="Tetratricopeptide repeat domain"/>
    <property type="match status" value="1"/>
</dbReference>
<gene>
    <name evidence="13" type="ORF">PENANT_c004G07518</name>
</gene>
<evidence type="ECO:0000256" key="10">
    <source>
        <dbReference type="SAM" id="MobiDB-lite"/>
    </source>
</evidence>
<dbReference type="InterPro" id="IPR002365">
    <property type="entry name" value="Terpene_synthase_CS"/>
</dbReference>
<dbReference type="Pfam" id="PF05002">
    <property type="entry name" value="SGS"/>
    <property type="match status" value="1"/>
</dbReference>
<keyword evidence="6" id="KW-0843">Virulence</keyword>
<protein>
    <recommendedName>
        <fullName evidence="15">Lanosterol synthase</fullName>
    </recommendedName>
</protein>
<evidence type="ECO:0000256" key="2">
    <source>
        <dbReference type="ARBA" id="ARBA00009755"/>
    </source>
</evidence>
<dbReference type="PANTHER" id="PTHR11764:SF76">
    <property type="entry name" value="TERPENE CYCLASE_MUTASE FAMILY MEMBER"/>
    <property type="match status" value="1"/>
</dbReference>
<evidence type="ECO:0000256" key="3">
    <source>
        <dbReference type="ARBA" id="ARBA00022516"/>
    </source>
</evidence>
<dbReference type="InterPro" id="IPR007699">
    <property type="entry name" value="SGS_dom"/>
</dbReference>
<dbReference type="CDD" id="cd06466">
    <property type="entry name" value="p23_CS_SGT1_like"/>
    <property type="match status" value="1"/>
</dbReference>
<feature type="domain" description="SGS" evidence="11">
    <location>
        <begin position="1158"/>
        <end position="1252"/>
    </location>
</feature>
<comment type="similarity">
    <text evidence="2">Belongs to the terpene cyclase/mutase family.</text>
</comment>
<dbReference type="Pfam" id="PF13243">
    <property type="entry name" value="SQHop_cyclase_C"/>
    <property type="match status" value="1"/>
</dbReference>
<name>A0A1V6QGQ6_9EURO</name>
<dbReference type="InterPro" id="IPR032696">
    <property type="entry name" value="SQ_cyclase_C"/>
</dbReference>
<comment type="catalytic activity">
    <reaction evidence="9">
        <text>(S)-2,3-epoxysqualene = (17Z)-protosta-17(20),24-dien-3beta-ol</text>
        <dbReference type="Rhea" id="RHEA:30987"/>
        <dbReference type="ChEBI" id="CHEBI:15441"/>
        <dbReference type="ChEBI" id="CHEBI:62457"/>
        <dbReference type="EC" id="5.4.99.32"/>
    </reaction>
</comment>
<dbReference type="InterPro" id="IPR011990">
    <property type="entry name" value="TPR-like_helical_dom_sf"/>
</dbReference>
<feature type="compositionally biased region" description="Low complexity" evidence="10">
    <location>
        <begin position="1146"/>
        <end position="1163"/>
    </location>
</feature>
<dbReference type="SUPFAM" id="SSF48452">
    <property type="entry name" value="TPR-like"/>
    <property type="match status" value="1"/>
</dbReference>
<feature type="compositionally biased region" description="Basic and acidic residues" evidence="10">
    <location>
        <begin position="1242"/>
        <end position="1252"/>
    </location>
</feature>
<evidence type="ECO:0000256" key="4">
    <source>
        <dbReference type="ARBA" id="ARBA00022737"/>
    </source>
</evidence>
<organism evidence="13 14">
    <name type="scientific">Penicillium antarcticum</name>
    <dbReference type="NCBI Taxonomy" id="416450"/>
    <lineage>
        <taxon>Eukaryota</taxon>
        <taxon>Fungi</taxon>
        <taxon>Dikarya</taxon>
        <taxon>Ascomycota</taxon>
        <taxon>Pezizomycotina</taxon>
        <taxon>Eurotiomycetes</taxon>
        <taxon>Eurotiomycetidae</taxon>
        <taxon>Eurotiales</taxon>
        <taxon>Aspergillaceae</taxon>
        <taxon>Penicillium</taxon>
    </lineage>
</organism>
<dbReference type="CDD" id="cd02892">
    <property type="entry name" value="SQCY_1"/>
    <property type="match status" value="1"/>
</dbReference>
<dbReference type="PROSITE" id="PS01074">
    <property type="entry name" value="TERPENE_SYNTHASES"/>
    <property type="match status" value="1"/>
</dbReference>
<proteinExistence type="inferred from homology"/>
<dbReference type="SFLD" id="SFLDG01016">
    <property type="entry name" value="Prenyltransferase_Like_2"/>
    <property type="match status" value="1"/>
</dbReference>
<dbReference type="FunFam" id="1.50.10.20:FF:000003">
    <property type="entry name" value="Terpene cyclase/mutase family member"/>
    <property type="match status" value="1"/>
</dbReference>
<evidence type="ECO:0000259" key="11">
    <source>
        <dbReference type="PROSITE" id="PS51048"/>
    </source>
</evidence>
<dbReference type="Gene3D" id="6.20.120.20">
    <property type="match status" value="1"/>
</dbReference>
<evidence type="ECO:0000256" key="6">
    <source>
        <dbReference type="ARBA" id="ARBA00023026"/>
    </source>
</evidence>
<accession>A0A1V6QGQ6</accession>
<keyword evidence="4" id="KW-0677">Repeat</keyword>
<dbReference type="NCBIfam" id="TIGR01787">
    <property type="entry name" value="squalene_cyclas"/>
    <property type="match status" value="1"/>
</dbReference>
<comment type="similarity">
    <text evidence="1">Belongs to the SGT1 family.</text>
</comment>
<feature type="region of interest" description="Disordered" evidence="10">
    <location>
        <begin position="1146"/>
        <end position="1202"/>
    </location>
</feature>
<feature type="compositionally biased region" description="Polar residues" evidence="10">
    <location>
        <begin position="1226"/>
        <end position="1239"/>
    </location>
</feature>
<dbReference type="Gene3D" id="2.60.40.790">
    <property type="match status" value="1"/>
</dbReference>
<dbReference type="InterPro" id="IPR008930">
    <property type="entry name" value="Terpenoid_cyclase/PrenylTrfase"/>
</dbReference>
<evidence type="ECO:0000313" key="14">
    <source>
        <dbReference type="Proteomes" id="UP000191672"/>
    </source>
</evidence>
<evidence type="ECO:0000259" key="12">
    <source>
        <dbReference type="PROSITE" id="PS51203"/>
    </source>
</evidence>
<dbReference type="GO" id="GO:0006696">
    <property type="term" value="P:ergosterol biosynthetic process"/>
    <property type="evidence" value="ECO:0007669"/>
    <property type="project" value="TreeGrafter"/>
</dbReference>
<sequence length="1252" mass="139471">MTKLPQLSNVCSTLSFLSSINTPLSMPSTPHIGPWRTPAQGHLTPDANGDLQTDYTRWRLVDEEGRQTWRYLESDEELQKWPQSIADKYHLGLPTGLPELPEAKTPLEAAENGLSFFSHLQLEPGNWACEYGGPMFLLPGILITYYVTKTPIPPEYATEIKRYLFARQQPEDGGWGLHIEGHSSVLGTSLNYVALRLVGVGEDDPRMIKARGLLHKFGGAIYGPHWAKFWLSILGVMEWEGVNPVPPELWLLPDWVPFAPWRWWCHMRQVFLPMSYLWSKKWSHPLDDLTKSLREELYTQPYDSVDFAAHRNSIHEADNYYPKTWLLNFANDLLVRFWNPYLRHPSIVKRAEDWTWELIRMEDENTKYAGLGPVNNPMNMVACFIHDGPDSYSVRQHRERLNDYMWVKGEGMLANGTNGVQVWDTAFITQAIVVAGFADDPKWRPMLTKALEFLDDHQLRENVPDQEKCYRQHRKGAWPFSTKDQGYTVSDCTAEGLRSTLQLQEMYHFPKLVPVQRLKDAVDCLLLMQNPSGGFSEYEITRASPKVECLNAAEVFGGIMISYDHPECTTASVTALSLFSKFYPDYRADEIRDAKRKAVAHIKHVQRADGSWYGSWGICFTYAALFALESLASIGETYETSADSRRGCDFLIEKQQADGGWGESYLSSSTHQYVQHEKSQVCQTAWALLGLMEADYPHKEPLEKGIKLLMSRQQRNGEWLQEAIEGVFNQSCMISYPNYKFYWPIRALGLYSRNPCISTVGEGMRRTAISIQPWLKWNRRNTRPYLQRLLFGLEFTLREPQDPSYAATVAAMNAAAQGDKALKSSDLPLAIQHYTQALTELPRAPAYYISRSTAYTRLKSTDGGPNPQAALRDAECGLILARERGKRELMLAAQMRRAISLYQVGRYGDAEFVFTIVDGKAGVSEPEDRSAGIQAAMSGVKKGPLGSELPVWLTKVRKAMRGLSEGDEKAVVSVVEIPENVQIPTEAELKAQLAAIKSGKIVGAVKAQEGVSKADSAPVSSAIAGSSAAPAQNANIGAAAPVPEKVRHEWYQSQDSVVVTLYIKGIPKDKVTTDLKEGSISLQFPLPSGSEYDFTLDPLYATINASASKVSVMGTKIEITLQKQKAGQKWSALEGSSAIAGLTDRPAAPAAPAASGPSYPTSSRSGAKNWDQVASSLTEKKSKGDSKDGADDASDDELGGDAVDGFFKKLYANADPETRRAMIKSYTESQGTSLSTNWSEVGKGKVEAHPPN</sequence>
<dbReference type="InterPro" id="IPR032697">
    <property type="entry name" value="SQ_cyclase_N"/>
</dbReference>
<feature type="domain" description="CS" evidence="12">
    <location>
        <begin position="1043"/>
        <end position="1134"/>
    </location>
</feature>
<keyword evidence="8" id="KW-0413">Isomerase</keyword>
<dbReference type="SUPFAM" id="SSF49764">
    <property type="entry name" value="HSP20-like chaperones"/>
    <property type="match status" value="1"/>
</dbReference>
<evidence type="ECO:0000256" key="7">
    <source>
        <dbReference type="ARBA" id="ARBA00023098"/>
    </source>
</evidence>
<keyword evidence="7" id="KW-0443">Lipid metabolism</keyword>
<evidence type="ECO:0000256" key="9">
    <source>
        <dbReference type="ARBA" id="ARBA00052956"/>
    </source>
</evidence>
<dbReference type="AlphaFoldDB" id="A0A1V6QGQ6"/>
<dbReference type="Pfam" id="PF04969">
    <property type="entry name" value="CS"/>
    <property type="match status" value="1"/>
</dbReference>
<dbReference type="InterPro" id="IPR008978">
    <property type="entry name" value="HSP20-like_chaperone"/>
</dbReference>
<keyword evidence="14" id="KW-1185">Reference proteome</keyword>
<dbReference type="PROSITE" id="PS51203">
    <property type="entry name" value="CS"/>
    <property type="match status" value="1"/>
</dbReference>
<reference evidence="14" key="1">
    <citation type="journal article" date="2017" name="Nat. Microbiol.">
        <title>Global analysis of biosynthetic gene clusters reveals vast potential of secondary metabolite production in Penicillium species.</title>
        <authorList>
            <person name="Nielsen J.C."/>
            <person name="Grijseels S."/>
            <person name="Prigent S."/>
            <person name="Ji B."/>
            <person name="Dainat J."/>
            <person name="Nielsen K.F."/>
            <person name="Frisvad J.C."/>
            <person name="Workman M."/>
            <person name="Nielsen J."/>
        </authorList>
    </citation>
    <scope>NUCLEOTIDE SEQUENCE [LARGE SCALE GENOMIC DNA]</scope>
    <source>
        <strain evidence="14">IBT 31811</strain>
    </source>
</reference>
<dbReference type="FunFam" id="1.50.10.20:FF:000002">
    <property type="entry name" value="Terpene cyclase/mutase family member"/>
    <property type="match status" value="1"/>
</dbReference>
<dbReference type="GO" id="GO:0016104">
    <property type="term" value="P:triterpenoid biosynthetic process"/>
    <property type="evidence" value="ECO:0007669"/>
    <property type="project" value="InterPro"/>
</dbReference>
<feature type="compositionally biased region" description="Basic and acidic residues" evidence="10">
    <location>
        <begin position="1178"/>
        <end position="1190"/>
    </location>
</feature>
<evidence type="ECO:0000313" key="13">
    <source>
        <dbReference type="EMBL" id="OQD88375.1"/>
    </source>
</evidence>
<dbReference type="STRING" id="416450.A0A1V6QGQ6"/>
<feature type="region of interest" description="Disordered" evidence="10">
    <location>
        <begin position="1222"/>
        <end position="1252"/>
    </location>
</feature>
<dbReference type="InterPro" id="IPR007052">
    <property type="entry name" value="CS_dom"/>
</dbReference>
<dbReference type="InterPro" id="IPR018333">
    <property type="entry name" value="Squalene_cyclase"/>
</dbReference>
<dbReference type="PANTHER" id="PTHR11764">
    <property type="entry name" value="TERPENE CYCLASE/MUTASE FAMILY MEMBER"/>
    <property type="match status" value="1"/>
</dbReference>
<dbReference type="EMBL" id="MDYN01000004">
    <property type="protein sequence ID" value="OQD88375.1"/>
    <property type="molecule type" value="Genomic_DNA"/>
</dbReference>
<keyword evidence="3" id="KW-0444">Lipid biosynthesis</keyword>